<dbReference type="KEGG" id="vg:935583"/>
<feature type="compositionally biased region" description="Basic and acidic residues" evidence="2">
    <location>
        <begin position="168"/>
        <end position="182"/>
    </location>
</feature>
<evidence type="ECO:0000313" key="3">
    <source>
        <dbReference type="EMBL" id="AAM00675.1"/>
    </source>
</evidence>
<dbReference type="Proteomes" id="UP000099188">
    <property type="component" value="Segment"/>
</dbReference>
<dbReference type="GeneID" id="935583"/>
<dbReference type="OrthoDB" id="5363at10239"/>
<feature type="compositionally biased region" description="Low complexity" evidence="2">
    <location>
        <begin position="83"/>
        <end position="97"/>
    </location>
</feature>
<evidence type="ECO:0000313" key="4">
    <source>
        <dbReference type="EMBL" id="QXV67777.1"/>
    </source>
</evidence>
<reference evidence="4" key="2">
    <citation type="submission" date="2021-05" db="EMBL/GenBank/DDBJ databases">
        <title>Cloning and multi-omic analysis of chimpanzee cytomegalovirus: a resource for comparative functional genomics.</title>
        <authorList>
            <person name="Phan Q.V."/>
        </authorList>
    </citation>
    <scope>NUCLEOTIDE SEQUENCE</scope>
    <source>
        <strain evidence="4">Heberling</strain>
    </source>
</reference>
<dbReference type="InterPro" id="IPR006731">
    <property type="entry name" value="Herpes_pp85"/>
</dbReference>
<accession>Q8QS63</accession>
<gene>
    <name evidence="3" type="primary">UL25</name>
    <name evidence="3" type="ORF">CCMVgp027</name>
</gene>
<keyword evidence="5" id="KW-1185">Reference proteome</keyword>
<protein>
    <submittedName>
        <fullName evidence="3">Tegument protein UL25</fullName>
    </submittedName>
</protein>
<proteinExistence type="predicted"/>
<feature type="compositionally biased region" description="Gly residues" evidence="2">
    <location>
        <begin position="98"/>
        <end position="110"/>
    </location>
</feature>
<feature type="region of interest" description="Disordered" evidence="2">
    <location>
        <begin position="642"/>
        <end position="682"/>
    </location>
</feature>
<reference evidence="3 5" key="1">
    <citation type="journal article" date="2003" name="J. Gen. Virol.">
        <title>The human cytomegalovirus genome revisited: comparison with the chimpanzee cytomegalovirus genome.</title>
        <authorList>
            <person name="Davison A.J."/>
            <person name="Dolan A."/>
            <person name="Akter P."/>
            <person name="Addison C."/>
            <person name="Dargan D.J."/>
            <person name="Alcendor D.J."/>
            <person name="McGeoch D.J."/>
            <person name="Hayward G.S."/>
        </authorList>
    </citation>
    <scope>NUCLEOTIDE SEQUENCE [LARGE SCALE GENOMIC DNA]</scope>
    <source>
        <strain evidence="3">Heberling</strain>
    </source>
</reference>
<evidence type="ECO:0000313" key="5">
    <source>
        <dbReference type="Proteomes" id="UP000099188"/>
    </source>
</evidence>
<dbReference type="GO" id="GO:0043657">
    <property type="term" value="C:host cell"/>
    <property type="evidence" value="ECO:0007669"/>
    <property type="project" value="UniProtKB-SubCell"/>
</dbReference>
<feature type="compositionally biased region" description="Low complexity" evidence="2">
    <location>
        <begin position="126"/>
        <end position="143"/>
    </location>
</feature>
<feature type="region of interest" description="Disordered" evidence="2">
    <location>
        <begin position="1"/>
        <end position="193"/>
    </location>
</feature>
<sequence length="682" mass="75471">MSSRRRSSSRRNGEHCTVIYIPSSDEDVFVQPRSRNGTEDLDRMEAGLSSYSASSDTRSSFEFVKETAVETPGGAHGHGGSVSGTSLSSSSTPRGAGPNRGGGETGGGRTTAGKPSRRSPKIEARPTSLALATAATMPATPSSGRMAKSPKVSQPPSFPSLTEEEDGAERNSGGDDSSHTDNESSGSDPGAACGPPVADSEFSFCDSDIEDFEHECRQINASDNLGFHTSVVSPHEVDFIKFVLTESSLQHVASINACVPMPAFALASLVDPVFRNVSPGERDLTRYVVLHAVFINYYYQALGKARHMDTALENTLQSPTVRQMVAHADNQTRAGRATALALHFLRSDKPVTDGQYLACLRRLDDELRRRGTVESPKLTEVYETLRDYNVLFSMAHYTTRGALYLYRQNLQKLNDDHQGALKLLSGEQFSTDHTLNDLAFLVGIELMVAHFRRTIRALRCYIQHQLQTVSELAYFIYLQLPSLRNEYLELMEILYWASSRGDDQPLFMSTGALFDFLRYVRNQDAFICTDYVRCALRLMACPDREAEEDDDEDSPGPGDSYNQRVGQFMIRDRLLRDPNHSRPRDRLLTRDLCLPRMQARPTHRHTPVEHVCIPNSLLTKTFTNPPPEEREEDTLRALALKAFMDRAANHSEPQSQHQQHPSSPPPGNGDRARAGGSGPSSP</sequence>
<feature type="compositionally biased region" description="Low complexity" evidence="2">
    <location>
        <begin position="650"/>
        <end position="661"/>
    </location>
</feature>
<comment type="subcellular location">
    <subcellularLocation>
        <location evidence="1">Host cell</location>
    </subcellularLocation>
</comment>
<evidence type="ECO:0000256" key="1">
    <source>
        <dbReference type="ARBA" id="ARBA00004340"/>
    </source>
</evidence>
<evidence type="ECO:0000256" key="2">
    <source>
        <dbReference type="SAM" id="MobiDB-lite"/>
    </source>
</evidence>
<dbReference type="EMBL" id="MZ151943">
    <property type="protein sequence ID" value="QXV67777.1"/>
    <property type="molecule type" value="Genomic_DNA"/>
</dbReference>
<dbReference type="Pfam" id="PF04637">
    <property type="entry name" value="Herpes_pp85"/>
    <property type="match status" value="1"/>
</dbReference>
<feature type="compositionally biased region" description="Basic and acidic residues" evidence="2">
    <location>
        <begin position="36"/>
        <end position="45"/>
    </location>
</feature>
<name>Q8QS63_9BETA</name>
<dbReference type="EMBL" id="AF480884">
    <property type="protein sequence ID" value="AAM00675.1"/>
    <property type="molecule type" value="Genomic_DNA"/>
</dbReference>
<dbReference type="RefSeq" id="NP_612669.1">
    <property type="nucleotide sequence ID" value="NC_003521.1"/>
</dbReference>
<organism evidence="3 5">
    <name type="scientific">Panine betaherpesvirus 2</name>
    <name type="common">Chimpanzee cytomegalovirus</name>
    <dbReference type="NCBI Taxonomy" id="188763"/>
    <lineage>
        <taxon>Viruses</taxon>
        <taxon>Duplodnaviria</taxon>
        <taxon>Heunggongvirae</taxon>
        <taxon>Peploviricota</taxon>
        <taxon>Herviviricetes</taxon>
        <taxon>Herpesvirales</taxon>
        <taxon>Orthoherpesviridae</taxon>
        <taxon>Betaherpesvirinae</taxon>
        <taxon>Cytomegalovirus</taxon>
        <taxon>Cytomegalovirus paninebeta2</taxon>
    </lineage>
</organism>
<feature type="compositionally biased region" description="Low complexity" evidence="2">
    <location>
        <begin position="49"/>
        <end position="60"/>
    </location>
</feature>